<feature type="transmembrane region" description="Helical" evidence="5">
    <location>
        <begin position="199"/>
        <end position="225"/>
    </location>
</feature>
<evidence type="ECO:0000313" key="7">
    <source>
        <dbReference type="EMBL" id="OGH68694.1"/>
    </source>
</evidence>
<organism evidence="7 8">
    <name type="scientific">Candidatus Magasanikbacteria bacterium RIFCSPHIGHO2_02_FULL_45_10</name>
    <dbReference type="NCBI Taxonomy" id="1798679"/>
    <lineage>
        <taxon>Bacteria</taxon>
        <taxon>Candidatus Magasanikiibacteriota</taxon>
    </lineage>
</organism>
<sequence>MEIFYHVIMFIGATSLIFFLGGFMIEATDHLAHRLHRNGFLVAFILLGTLTSFSEMSVAFNATLERVPQISVGNLVGGSFVIFLLIIPFLAFFGKGIKLERSFTSRHVLLALAVIGAPAIFILDGILTRTEGLIMFSMYGFFVVYANKGQSRVKSRSLPPSRSALYMALSKIVVSGIIIFLSGKILVDEALYFSNLLAIPASIIGLLIIAIGTNVPEIVIAIRAIKQKRKTIAFGDFVGSASFNTLLLGALILINGTIYLEPSEFIIASVFLTVGLLLFYIFSRSKTDISRTEGACLGLVYGFFVLMQIVNALFVALRLTFFG</sequence>
<feature type="transmembrane region" description="Helical" evidence="5">
    <location>
        <begin position="39"/>
        <end position="60"/>
    </location>
</feature>
<dbReference type="Gene3D" id="1.20.1420.30">
    <property type="entry name" value="NCX, central ion-binding region"/>
    <property type="match status" value="1"/>
</dbReference>
<keyword evidence="2 5" id="KW-0812">Transmembrane</keyword>
<feature type="transmembrane region" description="Helical" evidence="5">
    <location>
        <begin position="168"/>
        <end position="187"/>
    </location>
</feature>
<feature type="transmembrane region" description="Helical" evidence="5">
    <location>
        <begin position="237"/>
        <end position="259"/>
    </location>
</feature>
<feature type="transmembrane region" description="Helical" evidence="5">
    <location>
        <begin position="72"/>
        <end position="94"/>
    </location>
</feature>
<evidence type="ECO:0000256" key="2">
    <source>
        <dbReference type="ARBA" id="ARBA00022692"/>
    </source>
</evidence>
<evidence type="ECO:0000256" key="5">
    <source>
        <dbReference type="SAM" id="Phobius"/>
    </source>
</evidence>
<dbReference type="InterPro" id="IPR044880">
    <property type="entry name" value="NCX_ion-bd_dom_sf"/>
</dbReference>
<keyword evidence="3 5" id="KW-1133">Transmembrane helix</keyword>
<dbReference type="GO" id="GO:0008273">
    <property type="term" value="F:calcium, potassium:sodium antiporter activity"/>
    <property type="evidence" value="ECO:0007669"/>
    <property type="project" value="TreeGrafter"/>
</dbReference>
<dbReference type="Pfam" id="PF01699">
    <property type="entry name" value="Na_Ca_ex"/>
    <property type="match status" value="2"/>
</dbReference>
<evidence type="ECO:0000256" key="3">
    <source>
        <dbReference type="ARBA" id="ARBA00022989"/>
    </source>
</evidence>
<accession>A0A1F6MAR0</accession>
<dbReference type="GO" id="GO:0005886">
    <property type="term" value="C:plasma membrane"/>
    <property type="evidence" value="ECO:0007669"/>
    <property type="project" value="TreeGrafter"/>
</dbReference>
<feature type="transmembrane region" description="Helical" evidence="5">
    <location>
        <begin position="265"/>
        <end position="283"/>
    </location>
</feature>
<evidence type="ECO:0000256" key="1">
    <source>
        <dbReference type="ARBA" id="ARBA00004141"/>
    </source>
</evidence>
<comment type="caution">
    <text evidence="7">The sequence shown here is derived from an EMBL/GenBank/DDBJ whole genome shotgun (WGS) entry which is preliminary data.</text>
</comment>
<feature type="domain" description="Sodium/calcium exchanger membrane region" evidence="6">
    <location>
        <begin position="6"/>
        <end position="145"/>
    </location>
</feature>
<feature type="domain" description="Sodium/calcium exchanger membrane region" evidence="6">
    <location>
        <begin position="172"/>
        <end position="310"/>
    </location>
</feature>
<dbReference type="AlphaFoldDB" id="A0A1F6MAR0"/>
<feature type="transmembrane region" description="Helical" evidence="5">
    <location>
        <begin position="6"/>
        <end position="27"/>
    </location>
</feature>
<reference evidence="7 8" key="1">
    <citation type="journal article" date="2016" name="Nat. Commun.">
        <title>Thousands of microbial genomes shed light on interconnected biogeochemical processes in an aquifer system.</title>
        <authorList>
            <person name="Anantharaman K."/>
            <person name="Brown C.T."/>
            <person name="Hug L.A."/>
            <person name="Sharon I."/>
            <person name="Castelle C.J."/>
            <person name="Probst A.J."/>
            <person name="Thomas B.C."/>
            <person name="Singh A."/>
            <person name="Wilkins M.J."/>
            <person name="Karaoz U."/>
            <person name="Brodie E.L."/>
            <person name="Williams K.H."/>
            <person name="Hubbard S.S."/>
            <person name="Banfield J.F."/>
        </authorList>
    </citation>
    <scope>NUCLEOTIDE SEQUENCE [LARGE SCALE GENOMIC DNA]</scope>
</reference>
<dbReference type="GO" id="GO:0006874">
    <property type="term" value="P:intracellular calcium ion homeostasis"/>
    <property type="evidence" value="ECO:0007669"/>
    <property type="project" value="TreeGrafter"/>
</dbReference>
<feature type="transmembrane region" description="Helical" evidence="5">
    <location>
        <begin position="295"/>
        <end position="317"/>
    </location>
</feature>
<evidence type="ECO:0000256" key="4">
    <source>
        <dbReference type="ARBA" id="ARBA00023136"/>
    </source>
</evidence>
<protein>
    <recommendedName>
        <fullName evidence="6">Sodium/calcium exchanger membrane region domain-containing protein</fullName>
    </recommendedName>
</protein>
<evidence type="ECO:0000259" key="6">
    <source>
        <dbReference type="Pfam" id="PF01699"/>
    </source>
</evidence>
<dbReference type="Proteomes" id="UP000176413">
    <property type="component" value="Unassembled WGS sequence"/>
</dbReference>
<keyword evidence="4 5" id="KW-0472">Membrane</keyword>
<dbReference type="InterPro" id="IPR004837">
    <property type="entry name" value="NaCa_Exmemb"/>
</dbReference>
<gene>
    <name evidence="7" type="ORF">A3D53_02360</name>
</gene>
<dbReference type="GO" id="GO:0005262">
    <property type="term" value="F:calcium channel activity"/>
    <property type="evidence" value="ECO:0007669"/>
    <property type="project" value="TreeGrafter"/>
</dbReference>
<dbReference type="EMBL" id="MFQA01000034">
    <property type="protein sequence ID" value="OGH68694.1"/>
    <property type="molecule type" value="Genomic_DNA"/>
</dbReference>
<dbReference type="PANTHER" id="PTHR10846:SF8">
    <property type="entry name" value="INNER MEMBRANE PROTEIN YRBG"/>
    <property type="match status" value="1"/>
</dbReference>
<dbReference type="PANTHER" id="PTHR10846">
    <property type="entry name" value="SODIUM/POTASSIUM/CALCIUM EXCHANGER"/>
    <property type="match status" value="1"/>
</dbReference>
<feature type="transmembrane region" description="Helical" evidence="5">
    <location>
        <begin position="106"/>
        <end position="126"/>
    </location>
</feature>
<name>A0A1F6MAR0_9BACT</name>
<evidence type="ECO:0000313" key="8">
    <source>
        <dbReference type="Proteomes" id="UP000176413"/>
    </source>
</evidence>
<comment type="subcellular location">
    <subcellularLocation>
        <location evidence="1">Membrane</location>
        <topology evidence="1">Multi-pass membrane protein</topology>
    </subcellularLocation>
</comment>
<dbReference type="InterPro" id="IPR004481">
    <property type="entry name" value="K/Na/Ca-exchanger"/>
</dbReference>
<proteinExistence type="predicted"/>